<evidence type="ECO:0000256" key="2">
    <source>
        <dbReference type="SAM" id="SignalP"/>
    </source>
</evidence>
<comment type="caution">
    <text evidence="4">The sequence shown here is derived from an EMBL/GenBank/DDBJ whole genome shotgun (WGS) entry which is preliminary data.</text>
</comment>
<dbReference type="Gene3D" id="2.40.160.20">
    <property type="match status" value="1"/>
</dbReference>
<evidence type="ECO:0000313" key="4">
    <source>
        <dbReference type="EMBL" id="KCZ55278.1"/>
    </source>
</evidence>
<evidence type="ECO:0000313" key="5">
    <source>
        <dbReference type="Proteomes" id="UP000027190"/>
    </source>
</evidence>
<dbReference type="InterPro" id="IPR011250">
    <property type="entry name" value="OMP/PagP_B-barrel"/>
</dbReference>
<dbReference type="InterPro" id="IPR027385">
    <property type="entry name" value="Beta-barrel_OMP"/>
</dbReference>
<feature type="signal peptide" evidence="2">
    <location>
        <begin position="1"/>
        <end position="20"/>
    </location>
</feature>
<dbReference type="SUPFAM" id="SSF56925">
    <property type="entry name" value="OMPA-like"/>
    <property type="match status" value="1"/>
</dbReference>
<dbReference type="Proteomes" id="UP000027190">
    <property type="component" value="Unassembled WGS sequence"/>
</dbReference>
<feature type="domain" description="Outer membrane protein beta-barrel" evidence="3">
    <location>
        <begin position="9"/>
        <end position="182"/>
    </location>
</feature>
<keyword evidence="1 2" id="KW-0732">Signal</keyword>
<keyword evidence="5" id="KW-1185">Reference proteome</keyword>
<reference evidence="4 5" key="1">
    <citation type="journal article" date="2014" name="Antonie Van Leeuwenhoek">
        <title>Hyphomonas beringensis sp. nov. and Hyphomonas chukchiensis sp. nov., isolated from surface seawater of the Bering Sea and Chukchi Sea.</title>
        <authorList>
            <person name="Li C."/>
            <person name="Lai Q."/>
            <person name="Li G."/>
            <person name="Dong C."/>
            <person name="Wang J."/>
            <person name="Liao Y."/>
            <person name="Shao Z."/>
        </authorList>
    </citation>
    <scope>NUCLEOTIDE SEQUENCE [LARGE SCALE GENOMIC DNA]</scope>
    <source>
        <strain evidence="4 5">BH-BN04-4</strain>
    </source>
</reference>
<protein>
    <recommendedName>
        <fullName evidence="3">Outer membrane protein beta-barrel domain-containing protein</fullName>
    </recommendedName>
</protein>
<organism evidence="4 5">
    <name type="scientific">Hyphomonas chukchiensis</name>
    <dbReference type="NCBI Taxonomy" id="1280947"/>
    <lineage>
        <taxon>Bacteria</taxon>
        <taxon>Pseudomonadati</taxon>
        <taxon>Pseudomonadota</taxon>
        <taxon>Alphaproteobacteria</taxon>
        <taxon>Hyphomonadales</taxon>
        <taxon>Hyphomonadaceae</taxon>
        <taxon>Hyphomonas</taxon>
    </lineage>
</organism>
<dbReference type="PATRIC" id="fig|1280947.3.peg.3222"/>
<evidence type="ECO:0000259" key="3">
    <source>
        <dbReference type="Pfam" id="PF13505"/>
    </source>
</evidence>
<dbReference type="Pfam" id="PF13505">
    <property type="entry name" value="OMP_b-brl"/>
    <property type="match status" value="1"/>
</dbReference>
<accession>A0A062UC32</accession>
<dbReference type="EMBL" id="AWFG01000063">
    <property type="protein sequence ID" value="KCZ55278.1"/>
    <property type="molecule type" value="Genomic_DNA"/>
</dbReference>
<sequence length="205" mass="22677">MIRFALSATAASLLAGTCSAQIESEDGLYLGFRGYGAISDQNNLIFAASREFGASVGYRFSDVWRVETEYSRRWAKIQGLNGAKTVRGDFDAHTLGLHLFRDFRPGKKLRPFVGVGVGGGILDFDFKGPADINPDFIVVGNDTNISTYGNVFLGSTYHINSQLRFGGGFEYFSFTDQAVESNIGDIDGINRSYNFFVSLRWRPDF</sequence>
<gene>
    <name evidence="4" type="ORF">HY30_08935</name>
</gene>
<feature type="chain" id="PRO_5001619153" description="Outer membrane protein beta-barrel domain-containing protein" evidence="2">
    <location>
        <begin position="21"/>
        <end position="205"/>
    </location>
</feature>
<dbReference type="OrthoDB" id="7619554at2"/>
<proteinExistence type="predicted"/>
<name>A0A062UC32_9PROT</name>
<dbReference type="STRING" id="1280947.HY30_08935"/>
<dbReference type="RefSeq" id="WP_034743133.1">
    <property type="nucleotide sequence ID" value="NZ_AWFG01000063.1"/>
</dbReference>
<evidence type="ECO:0000256" key="1">
    <source>
        <dbReference type="ARBA" id="ARBA00022729"/>
    </source>
</evidence>
<dbReference type="AlphaFoldDB" id="A0A062UC32"/>